<evidence type="ECO:0000313" key="2">
    <source>
        <dbReference type="Proteomes" id="UP001283361"/>
    </source>
</evidence>
<dbReference type="Gene3D" id="3.40.1310.20">
    <property type="match status" value="1"/>
</dbReference>
<keyword evidence="2" id="KW-1185">Reference proteome</keyword>
<dbReference type="Proteomes" id="UP001283361">
    <property type="component" value="Unassembled WGS sequence"/>
</dbReference>
<dbReference type="AlphaFoldDB" id="A0AAE1D1L9"/>
<gene>
    <name evidence="1" type="ORF">RRG08_037247</name>
</gene>
<organism evidence="1 2">
    <name type="scientific">Elysia crispata</name>
    <name type="common">lettuce slug</name>
    <dbReference type="NCBI Taxonomy" id="231223"/>
    <lineage>
        <taxon>Eukaryota</taxon>
        <taxon>Metazoa</taxon>
        <taxon>Spiralia</taxon>
        <taxon>Lophotrochozoa</taxon>
        <taxon>Mollusca</taxon>
        <taxon>Gastropoda</taxon>
        <taxon>Heterobranchia</taxon>
        <taxon>Euthyneura</taxon>
        <taxon>Panpulmonata</taxon>
        <taxon>Sacoglossa</taxon>
        <taxon>Placobranchoidea</taxon>
        <taxon>Plakobranchidae</taxon>
        <taxon>Elysia</taxon>
    </lineage>
</organism>
<evidence type="ECO:0000313" key="1">
    <source>
        <dbReference type="EMBL" id="KAK3750806.1"/>
    </source>
</evidence>
<name>A0AAE1D1L9_9GAST</name>
<sequence>MKPADFLCFDEAKGINFQEVPYTQLTNKKRFNTLKGFVGHRAHVEKGRGTDEENLTYCTESDQQVFIYGTPSIGTTEHGGGSNHLRTAVGWAHYLANKAGTSNMVESDATVQPGTEEAFILYHKSIKVLSDIIVENANRGEHLTQYTNVNWSVFQKEIIDLCGQKPDDRKVHWIVDTEGNRGKTF</sequence>
<reference evidence="1" key="1">
    <citation type="journal article" date="2023" name="G3 (Bethesda)">
        <title>A reference genome for the long-term kleptoplast-retaining sea slug Elysia crispata morphotype clarki.</title>
        <authorList>
            <person name="Eastman K.E."/>
            <person name="Pendleton A.L."/>
            <person name="Shaikh M.A."/>
            <person name="Suttiyut T."/>
            <person name="Ogas R."/>
            <person name="Tomko P."/>
            <person name="Gavelis G."/>
            <person name="Widhalm J.R."/>
            <person name="Wisecaver J.H."/>
        </authorList>
    </citation>
    <scope>NUCLEOTIDE SEQUENCE</scope>
    <source>
        <strain evidence="1">ECLA1</strain>
    </source>
</reference>
<comment type="caution">
    <text evidence="1">The sequence shown here is derived from an EMBL/GenBank/DDBJ whole genome shotgun (WGS) entry which is preliminary data.</text>
</comment>
<protein>
    <submittedName>
        <fullName evidence="1">Uncharacterized protein</fullName>
    </submittedName>
</protein>
<dbReference type="EMBL" id="JAWDGP010005847">
    <property type="protein sequence ID" value="KAK3750806.1"/>
    <property type="molecule type" value="Genomic_DNA"/>
</dbReference>
<accession>A0AAE1D1L9</accession>
<proteinExistence type="predicted"/>